<dbReference type="PANTHER" id="PTHR14237:SF19">
    <property type="entry name" value="MITOCHONDRIAL AMIDOXIME REDUCING COMPONENT 1"/>
    <property type="match status" value="1"/>
</dbReference>
<dbReference type="InterPro" id="IPR005302">
    <property type="entry name" value="MoCF_Sase_C"/>
</dbReference>
<dbReference type="EMBL" id="CAKASE010000053">
    <property type="protein sequence ID" value="CAG9565353.1"/>
    <property type="molecule type" value="Genomic_DNA"/>
</dbReference>
<keyword evidence="1" id="KW-0812">Transmembrane</keyword>
<dbReference type="Pfam" id="PF03476">
    <property type="entry name" value="MOSC_N"/>
    <property type="match status" value="2"/>
</dbReference>
<gene>
    <name evidence="3" type="ORF">DCHRY22_LOCUS6208</name>
</gene>
<reference evidence="3" key="1">
    <citation type="submission" date="2021-09" db="EMBL/GenBank/DDBJ databases">
        <authorList>
            <person name="Martin H S."/>
        </authorList>
    </citation>
    <scope>NUCLEOTIDE SEQUENCE</scope>
</reference>
<dbReference type="PROSITE" id="PS51340">
    <property type="entry name" value="MOSC"/>
    <property type="match status" value="2"/>
</dbReference>
<evidence type="ECO:0000313" key="4">
    <source>
        <dbReference type="Proteomes" id="UP000789524"/>
    </source>
</evidence>
<sequence>MLIIEVFAGSYLSAAVATTGVLAGAYCAYHLYNEAQKRKLPTTWREVGSLKDIYIYPIKSCGPVQRDRAECTLLGLKDGWLRDRLLNKSANNFRLVLYASNNSRKLKKPANNVYKFRKADTGALPDELPFHLMNEASIDDLNTKLQGNKVCYKNFRPNFLITGTGPYEEDDWKYVKIGENIFEVIKPCTRCMLTTIDPETGIRDSKAEPIQTLKSYRQITDPSARPWSGSAPRMGVHLALRSKNGGLVSVNDRSYLSAAVATTGVLAGAYCAYHLYNEAQKRKLPTTWREVGSLKDIYIYPIKSCGPVQRDRAECTLLGLKDGWLRDRTLMVVDNKFNFITARAYPELLLVHPTIRNSVLSLQHNDMEILNVDLSEGALPDEVPFNLINEASIDDLNTKLQGNKVCYKNFRPNFLITGAEPYEEDDWKYVKIGENIFEVIKPCTRCIMTTIDPETGVRDSNAEPLETLKKYRQLENPDARRSAGDSPRMGLQMALRSGNGGIVSIDDRVYVA</sequence>
<dbReference type="SUPFAM" id="SSF141673">
    <property type="entry name" value="MOSC N-terminal domain-like"/>
    <property type="match status" value="1"/>
</dbReference>
<feature type="domain" description="MOSC" evidence="2">
    <location>
        <begin position="343"/>
        <end position="512"/>
    </location>
</feature>
<dbReference type="OrthoDB" id="17255at2759"/>
<name>A0A8J2QNJ5_9NEOP</name>
<proteinExistence type="predicted"/>
<dbReference type="InterPro" id="IPR005303">
    <property type="entry name" value="MOCOS_middle"/>
</dbReference>
<dbReference type="GO" id="GO:0030151">
    <property type="term" value="F:molybdenum ion binding"/>
    <property type="evidence" value="ECO:0007669"/>
    <property type="project" value="InterPro"/>
</dbReference>
<organism evidence="3 4">
    <name type="scientific">Danaus chrysippus</name>
    <name type="common">African queen</name>
    <dbReference type="NCBI Taxonomy" id="151541"/>
    <lineage>
        <taxon>Eukaryota</taxon>
        <taxon>Metazoa</taxon>
        <taxon>Ecdysozoa</taxon>
        <taxon>Arthropoda</taxon>
        <taxon>Hexapoda</taxon>
        <taxon>Insecta</taxon>
        <taxon>Pterygota</taxon>
        <taxon>Neoptera</taxon>
        <taxon>Endopterygota</taxon>
        <taxon>Lepidoptera</taxon>
        <taxon>Glossata</taxon>
        <taxon>Ditrysia</taxon>
        <taxon>Papilionoidea</taxon>
        <taxon>Nymphalidae</taxon>
        <taxon>Danainae</taxon>
        <taxon>Danaini</taxon>
        <taxon>Danaina</taxon>
        <taxon>Danaus</taxon>
        <taxon>Anosia</taxon>
    </lineage>
</organism>
<keyword evidence="1" id="KW-0472">Membrane</keyword>
<dbReference type="Pfam" id="PF03473">
    <property type="entry name" value="MOSC"/>
    <property type="match status" value="2"/>
</dbReference>
<dbReference type="Proteomes" id="UP000789524">
    <property type="component" value="Unassembled WGS sequence"/>
</dbReference>
<comment type="caution">
    <text evidence="3">The sequence shown here is derived from an EMBL/GenBank/DDBJ whole genome shotgun (WGS) entry which is preliminary data.</text>
</comment>
<dbReference type="GO" id="GO:0003824">
    <property type="term" value="F:catalytic activity"/>
    <property type="evidence" value="ECO:0007669"/>
    <property type="project" value="InterPro"/>
</dbReference>
<evidence type="ECO:0000259" key="2">
    <source>
        <dbReference type="PROSITE" id="PS51340"/>
    </source>
</evidence>
<feature type="transmembrane region" description="Helical" evidence="1">
    <location>
        <begin position="6"/>
        <end position="29"/>
    </location>
</feature>
<accession>A0A8J2QNJ5</accession>
<dbReference type="AlphaFoldDB" id="A0A8J2QNJ5"/>
<protein>
    <submittedName>
        <fullName evidence="3">(African queen) hypothetical protein</fullName>
    </submittedName>
</protein>
<evidence type="ECO:0000313" key="3">
    <source>
        <dbReference type="EMBL" id="CAG9565353.1"/>
    </source>
</evidence>
<keyword evidence="4" id="KW-1185">Reference proteome</keyword>
<dbReference type="GO" id="GO:0030170">
    <property type="term" value="F:pyridoxal phosphate binding"/>
    <property type="evidence" value="ECO:0007669"/>
    <property type="project" value="InterPro"/>
</dbReference>
<evidence type="ECO:0000256" key="1">
    <source>
        <dbReference type="SAM" id="Phobius"/>
    </source>
</evidence>
<feature type="domain" description="MOSC" evidence="2">
    <location>
        <begin position="103"/>
        <end position="257"/>
    </location>
</feature>
<dbReference type="PANTHER" id="PTHR14237">
    <property type="entry name" value="MOLYBDOPTERIN COFACTOR SULFURASE MOSC"/>
    <property type="match status" value="1"/>
</dbReference>
<dbReference type="InterPro" id="IPR011037">
    <property type="entry name" value="Pyrv_Knase-like_insert_dom_sf"/>
</dbReference>
<keyword evidence="1" id="KW-1133">Transmembrane helix</keyword>
<dbReference type="SUPFAM" id="SSF50800">
    <property type="entry name" value="PK beta-barrel domain-like"/>
    <property type="match status" value="2"/>
</dbReference>